<dbReference type="PANTHER" id="PTHR46797">
    <property type="entry name" value="HTH-TYPE TRANSCRIPTIONAL REGULATOR"/>
    <property type="match status" value="1"/>
</dbReference>
<dbReference type="GO" id="GO:0003700">
    <property type="term" value="F:DNA-binding transcription factor activity"/>
    <property type="evidence" value="ECO:0007669"/>
    <property type="project" value="TreeGrafter"/>
</dbReference>
<reference evidence="3 4" key="1">
    <citation type="journal article" date="2019" name="ISME J.">
        <title>Genome analyses of uncultured TG2/ZB3 bacteria in 'Margulisbacteria' specifically attached to ectosymbiotic spirochetes of protists in the termite gut.</title>
        <authorList>
            <person name="Utami Y.D."/>
            <person name="Kuwahara H."/>
            <person name="Igai K."/>
            <person name="Murakami T."/>
            <person name="Sugaya K."/>
            <person name="Morikawa T."/>
            <person name="Nagura Y."/>
            <person name="Yuki M."/>
            <person name="Deevong P."/>
            <person name="Inoue T."/>
            <person name="Kihara K."/>
            <person name="Lo N."/>
            <person name="Yamada A."/>
            <person name="Ohkuma M."/>
            <person name="Hongoh Y."/>
        </authorList>
    </citation>
    <scope>NUCLEOTIDE SEQUENCE [LARGE SCALE GENOMIC DNA]</scope>
    <source>
        <strain evidence="3">NkOx7-01</strain>
    </source>
</reference>
<dbReference type="InterPro" id="IPR001387">
    <property type="entry name" value="Cro/C1-type_HTH"/>
</dbReference>
<dbReference type="Pfam" id="PF01381">
    <property type="entry name" value="HTH_3"/>
    <property type="match status" value="1"/>
</dbReference>
<evidence type="ECO:0000313" key="3">
    <source>
        <dbReference type="EMBL" id="GBR73641.1"/>
    </source>
</evidence>
<dbReference type="SUPFAM" id="SSF47413">
    <property type="entry name" value="lambda repressor-like DNA-binding domains"/>
    <property type="match status" value="1"/>
</dbReference>
<evidence type="ECO:0000259" key="2">
    <source>
        <dbReference type="PROSITE" id="PS50943"/>
    </source>
</evidence>
<dbReference type="SMART" id="SM00530">
    <property type="entry name" value="HTH_XRE"/>
    <property type="match status" value="1"/>
</dbReference>
<protein>
    <submittedName>
        <fullName evidence="3">Transcriptional regulator XRE family</fullName>
    </submittedName>
</protein>
<feature type="domain" description="HTH cro/C1-type" evidence="2">
    <location>
        <begin position="11"/>
        <end position="65"/>
    </location>
</feature>
<comment type="caution">
    <text evidence="3">The sequence shown here is derived from an EMBL/GenBank/DDBJ whole genome shotgun (WGS) entry which is preliminary data.</text>
</comment>
<name>A0A388TBM6_TERA1</name>
<dbReference type="Gene3D" id="1.10.260.40">
    <property type="entry name" value="lambda repressor-like DNA-binding domains"/>
    <property type="match status" value="1"/>
</dbReference>
<dbReference type="CDD" id="cd00093">
    <property type="entry name" value="HTH_XRE"/>
    <property type="match status" value="1"/>
</dbReference>
<keyword evidence="1" id="KW-0238">DNA-binding</keyword>
<dbReference type="PANTHER" id="PTHR46797:SF1">
    <property type="entry name" value="METHYLPHOSPHONATE SYNTHASE"/>
    <property type="match status" value="1"/>
</dbReference>
<dbReference type="EMBL" id="BGZN01000015">
    <property type="protein sequence ID" value="GBR73641.1"/>
    <property type="molecule type" value="Genomic_DNA"/>
</dbReference>
<sequence length="108" mass="12443">MDLKQIFTQNLRRLRAESGISQMKLAELCGTSASYIGAIEIGIRFPSMKLLAKIAEALDVKPYQFFLEEDTDAAPLRKAVFKSDKQRNVLKKYILNQLETMQRQVKKY</sequence>
<dbReference type="InterPro" id="IPR050807">
    <property type="entry name" value="TransReg_Diox_bact_type"/>
</dbReference>
<dbReference type="InterPro" id="IPR010982">
    <property type="entry name" value="Lambda_DNA-bd_dom_sf"/>
</dbReference>
<dbReference type="PROSITE" id="PS50943">
    <property type="entry name" value="HTH_CROC1"/>
    <property type="match status" value="1"/>
</dbReference>
<evidence type="ECO:0000256" key="1">
    <source>
        <dbReference type="ARBA" id="ARBA00023125"/>
    </source>
</evidence>
<accession>A0A388TBM6</accession>
<dbReference type="Proteomes" id="UP000269352">
    <property type="component" value="Unassembled WGS sequence"/>
</dbReference>
<dbReference type="AlphaFoldDB" id="A0A388TBM6"/>
<dbReference type="GO" id="GO:0003677">
    <property type="term" value="F:DNA binding"/>
    <property type="evidence" value="ECO:0007669"/>
    <property type="project" value="UniProtKB-KW"/>
</dbReference>
<proteinExistence type="predicted"/>
<evidence type="ECO:0000313" key="4">
    <source>
        <dbReference type="Proteomes" id="UP000269352"/>
    </source>
</evidence>
<keyword evidence="4" id="KW-1185">Reference proteome</keyword>
<gene>
    <name evidence="3" type="ORF">NO1_0980</name>
</gene>
<dbReference type="GO" id="GO:0005829">
    <property type="term" value="C:cytosol"/>
    <property type="evidence" value="ECO:0007669"/>
    <property type="project" value="TreeGrafter"/>
</dbReference>
<organism evidence="3 4">
    <name type="scientific">Termititenax aidoneus</name>
    <dbReference type="NCBI Taxonomy" id="2218524"/>
    <lineage>
        <taxon>Bacteria</taxon>
        <taxon>Bacillati</taxon>
        <taxon>Candidatus Margulisiibacteriota</taxon>
        <taxon>Candidatus Termititenacia</taxon>
        <taxon>Candidatus Termititenacales</taxon>
        <taxon>Candidatus Termititenacaceae</taxon>
        <taxon>Candidatus Termititenax</taxon>
    </lineage>
</organism>